<protein>
    <submittedName>
        <fullName evidence="2">EF-hand domain-containing protein</fullName>
    </submittedName>
</protein>
<feature type="compositionally biased region" description="Acidic residues" evidence="1">
    <location>
        <begin position="32"/>
        <end position="50"/>
    </location>
</feature>
<feature type="non-terminal residue" evidence="2">
    <location>
        <position position="1"/>
    </location>
</feature>
<evidence type="ECO:0000313" key="2">
    <source>
        <dbReference type="EMBL" id="GFH27102.1"/>
    </source>
</evidence>
<comment type="caution">
    <text evidence="2">The sequence shown here is derived from an EMBL/GenBank/DDBJ whole genome shotgun (WGS) entry which is preliminary data.</text>
</comment>
<evidence type="ECO:0000256" key="1">
    <source>
        <dbReference type="SAM" id="MobiDB-lite"/>
    </source>
</evidence>
<gene>
    <name evidence="2" type="ORF">HaLaN_25365</name>
</gene>
<proteinExistence type="predicted"/>
<dbReference type="Proteomes" id="UP000485058">
    <property type="component" value="Unassembled WGS sequence"/>
</dbReference>
<reference evidence="2 3" key="1">
    <citation type="submission" date="2020-02" db="EMBL/GenBank/DDBJ databases">
        <title>Draft genome sequence of Haematococcus lacustris strain NIES-144.</title>
        <authorList>
            <person name="Morimoto D."/>
            <person name="Nakagawa S."/>
            <person name="Yoshida T."/>
            <person name="Sawayama S."/>
        </authorList>
    </citation>
    <scope>NUCLEOTIDE SEQUENCE [LARGE SCALE GENOMIC DNA]</scope>
    <source>
        <strain evidence="2 3">NIES-144</strain>
    </source>
</reference>
<name>A0A6A0A515_HAELA</name>
<dbReference type="AlphaFoldDB" id="A0A6A0A515"/>
<organism evidence="2 3">
    <name type="scientific">Haematococcus lacustris</name>
    <name type="common">Green alga</name>
    <name type="synonym">Haematococcus pluvialis</name>
    <dbReference type="NCBI Taxonomy" id="44745"/>
    <lineage>
        <taxon>Eukaryota</taxon>
        <taxon>Viridiplantae</taxon>
        <taxon>Chlorophyta</taxon>
        <taxon>core chlorophytes</taxon>
        <taxon>Chlorophyceae</taxon>
        <taxon>CS clade</taxon>
        <taxon>Chlamydomonadales</taxon>
        <taxon>Haematococcaceae</taxon>
        <taxon>Haematococcus</taxon>
    </lineage>
</organism>
<feature type="region of interest" description="Disordered" evidence="1">
    <location>
        <begin position="29"/>
        <end position="68"/>
    </location>
</feature>
<sequence length="68" mass="7063">FIEGFQRLDGSKLGTFTFDELCAYMGVKPSEADDEDGSGSDSEGLEEEEGAGIAGWGSRSATPVQAGV</sequence>
<feature type="compositionally biased region" description="Polar residues" evidence="1">
    <location>
        <begin position="59"/>
        <end position="68"/>
    </location>
</feature>
<keyword evidence="3" id="KW-1185">Reference proteome</keyword>
<dbReference type="EMBL" id="BLLF01003349">
    <property type="protein sequence ID" value="GFH27102.1"/>
    <property type="molecule type" value="Genomic_DNA"/>
</dbReference>
<accession>A0A6A0A515</accession>
<evidence type="ECO:0000313" key="3">
    <source>
        <dbReference type="Proteomes" id="UP000485058"/>
    </source>
</evidence>